<dbReference type="EMBL" id="FNHE01000006">
    <property type="protein sequence ID" value="SDM50003.1"/>
    <property type="molecule type" value="Genomic_DNA"/>
</dbReference>
<reference evidence="5" key="1">
    <citation type="submission" date="2016-10" db="EMBL/GenBank/DDBJ databases">
        <authorList>
            <person name="Varghese N."/>
            <person name="Submissions S."/>
        </authorList>
    </citation>
    <scope>NUCLEOTIDE SEQUENCE [LARGE SCALE GENOMIC DNA]</scope>
    <source>
        <strain evidence="5">DSM 45419</strain>
    </source>
</reference>
<dbReference type="RefSeq" id="WP_091218745.1">
    <property type="nucleotide sequence ID" value="NZ_FNHE01000006.1"/>
</dbReference>
<dbReference type="PROSITE" id="PS00061">
    <property type="entry name" value="ADH_SHORT"/>
    <property type="match status" value="1"/>
</dbReference>
<dbReference type="STRING" id="1137991.SAMN05660642_02606"/>
<evidence type="ECO:0000313" key="4">
    <source>
        <dbReference type="EMBL" id="SDM50003.1"/>
    </source>
</evidence>
<dbReference type="InterPro" id="IPR020904">
    <property type="entry name" value="Sc_DH/Rdtase_CS"/>
</dbReference>
<dbReference type="PRINTS" id="PR00080">
    <property type="entry name" value="SDRFAMILY"/>
</dbReference>
<evidence type="ECO:0000256" key="3">
    <source>
        <dbReference type="RuleBase" id="RU000363"/>
    </source>
</evidence>
<dbReference type="PANTHER" id="PTHR42760">
    <property type="entry name" value="SHORT-CHAIN DEHYDROGENASES/REDUCTASES FAMILY MEMBER"/>
    <property type="match status" value="1"/>
</dbReference>
<accession>A0A1G9TQP2</accession>
<dbReference type="AlphaFoldDB" id="A0A1G9TQP2"/>
<gene>
    <name evidence="4" type="ORF">SAMN05660642_02606</name>
</gene>
<evidence type="ECO:0000256" key="2">
    <source>
        <dbReference type="ARBA" id="ARBA00023002"/>
    </source>
</evidence>
<dbReference type="PRINTS" id="PR00081">
    <property type="entry name" value="GDHRDH"/>
</dbReference>
<evidence type="ECO:0000256" key="1">
    <source>
        <dbReference type="ARBA" id="ARBA00006484"/>
    </source>
</evidence>
<protein>
    <submittedName>
        <fullName evidence="4">NAD(P)-dependent dehydrogenase, short-chain alcohol dehydrogenase family</fullName>
    </submittedName>
</protein>
<dbReference type="OrthoDB" id="286404at2"/>
<dbReference type="InterPro" id="IPR002347">
    <property type="entry name" value="SDR_fam"/>
</dbReference>
<sequence>MAEESEERRVAVVTGAASGLGAAVAGALSAGGWQVAGLDLRPSRETALGVEVDVTDADAVGSAVDRVERELGPVATLVTAAGVYEMLPVEDVDGARWHRMMAVNLSGTATTCAAVVPRMVARGRGSVVTISSDLGVGGSQGDVHYAASKGAIVGFTRALATELEGTGVAVNTVAPGAADTPMLETDSPWRSGDFLATLPVRRLVRPEEIAAAALFLLGTGTAVSGQVLSPNAGATI</sequence>
<comment type="similarity">
    <text evidence="1 3">Belongs to the short-chain dehydrogenases/reductases (SDR) family.</text>
</comment>
<dbReference type="Pfam" id="PF00106">
    <property type="entry name" value="adh_short"/>
    <property type="match status" value="1"/>
</dbReference>
<dbReference type="SUPFAM" id="SSF51735">
    <property type="entry name" value="NAD(P)-binding Rossmann-fold domains"/>
    <property type="match status" value="1"/>
</dbReference>
<name>A0A1G9TQP2_9ACTN</name>
<dbReference type="GO" id="GO:0016616">
    <property type="term" value="F:oxidoreductase activity, acting on the CH-OH group of donors, NAD or NADP as acceptor"/>
    <property type="evidence" value="ECO:0007669"/>
    <property type="project" value="TreeGrafter"/>
</dbReference>
<dbReference type="InterPro" id="IPR036291">
    <property type="entry name" value="NAD(P)-bd_dom_sf"/>
</dbReference>
<organism evidence="4 5">
    <name type="scientific">Geodermatophilus siccatus</name>
    <dbReference type="NCBI Taxonomy" id="1137991"/>
    <lineage>
        <taxon>Bacteria</taxon>
        <taxon>Bacillati</taxon>
        <taxon>Actinomycetota</taxon>
        <taxon>Actinomycetes</taxon>
        <taxon>Geodermatophilales</taxon>
        <taxon>Geodermatophilaceae</taxon>
        <taxon>Geodermatophilus</taxon>
    </lineage>
</organism>
<keyword evidence="5" id="KW-1185">Reference proteome</keyword>
<dbReference type="GO" id="GO:0030497">
    <property type="term" value="P:fatty acid elongation"/>
    <property type="evidence" value="ECO:0007669"/>
    <property type="project" value="TreeGrafter"/>
</dbReference>
<dbReference type="Proteomes" id="UP000198680">
    <property type="component" value="Unassembled WGS sequence"/>
</dbReference>
<evidence type="ECO:0000313" key="5">
    <source>
        <dbReference type="Proteomes" id="UP000198680"/>
    </source>
</evidence>
<dbReference type="CDD" id="cd05233">
    <property type="entry name" value="SDR_c"/>
    <property type="match status" value="1"/>
</dbReference>
<dbReference type="FunFam" id="3.40.50.720:FF:000084">
    <property type="entry name" value="Short-chain dehydrogenase reductase"/>
    <property type="match status" value="1"/>
</dbReference>
<dbReference type="Gene3D" id="3.40.50.720">
    <property type="entry name" value="NAD(P)-binding Rossmann-like Domain"/>
    <property type="match status" value="1"/>
</dbReference>
<keyword evidence="2" id="KW-0560">Oxidoreductase</keyword>
<proteinExistence type="inferred from homology"/>
<dbReference type="PANTHER" id="PTHR42760:SF135">
    <property type="entry name" value="BLL7886 PROTEIN"/>
    <property type="match status" value="1"/>
</dbReference>